<feature type="transmembrane region" description="Helical" evidence="1">
    <location>
        <begin position="157"/>
        <end position="183"/>
    </location>
</feature>
<evidence type="ECO:0000313" key="3">
    <source>
        <dbReference type="Proteomes" id="UP000515819"/>
    </source>
</evidence>
<dbReference type="KEGG" id="wcp:H9Q76_06670"/>
<reference evidence="2 3" key="1">
    <citation type="submission" date="2020-08" db="EMBL/GenBank/DDBJ databases">
        <authorList>
            <person name="Liu C."/>
            <person name="Sun Q."/>
        </authorList>
    </citation>
    <scope>NUCLEOTIDE SEQUENCE [LARGE SCALE GENOMIC DNA]</scope>
    <source>
        <strain evidence="2 3">NSJ-4</strain>
    </source>
</reference>
<keyword evidence="3" id="KW-1185">Reference proteome</keyword>
<proteinExistence type="predicted"/>
<feature type="transmembrane region" description="Helical" evidence="1">
    <location>
        <begin position="394"/>
        <end position="410"/>
    </location>
</feature>
<feature type="transmembrane region" description="Helical" evidence="1">
    <location>
        <begin position="60"/>
        <end position="78"/>
    </location>
</feature>
<dbReference type="RefSeq" id="WP_118734121.1">
    <property type="nucleotide sequence ID" value="NZ_CP060632.1"/>
</dbReference>
<feature type="transmembrane region" description="Helical" evidence="1">
    <location>
        <begin position="347"/>
        <end position="366"/>
    </location>
</feature>
<keyword evidence="1" id="KW-1133">Transmembrane helix</keyword>
<dbReference type="AlphaFoldDB" id="A0A7G9FQW8"/>
<sequence length="466" mass="55936">MEKIITFLENISLSIPILFSVLFFYLIFKTDKNESKTNSKKMSYEKNSIYYKDKYSNITIGYFVFAATVLISIITTYFIKSFDSNKLNNLYSNCLTLTGITISVLIFIIIFNKKQYILFTIKEILEYYKIPLFVILLFISTIEIFIFNIFLFPKYDYIILSGILMNCFSNFYILYILFSIILFDKKDFTLLAQLHRLFFLNDVEINMINKESWKFQFIRENFNTINKKYISLCKHKSIYSIKEIIYSNNLGDYSEEKYKKAKLYCYFYLLGMYVYSLSFIALRYRFNEFFILMLLFLIITIVIIEYTTKDRKNALIKLGCKEWVYIIDEKKVISVFLNNKNINYKKGYIHALNNINAFFYIWIYLIKGKKQIINSMLNTMIDDIQNLDKEKQTLTTYFPIFTIGFFLYDVDYKNKRLKSIYNQLSSNNDFEQDIFNKMISNQLFYLSKGKRTDNIKKYINWLTKKA</sequence>
<feature type="transmembrane region" description="Helical" evidence="1">
    <location>
        <begin position="90"/>
        <end position="111"/>
    </location>
</feature>
<dbReference type="Proteomes" id="UP000515819">
    <property type="component" value="Chromosome"/>
</dbReference>
<keyword evidence="1" id="KW-0472">Membrane</keyword>
<keyword evidence="1" id="KW-0812">Transmembrane</keyword>
<accession>A0A7G9FQW8</accession>
<feature type="transmembrane region" description="Helical" evidence="1">
    <location>
        <begin position="6"/>
        <end position="28"/>
    </location>
</feature>
<dbReference type="EMBL" id="CP060632">
    <property type="protein sequence ID" value="QNM00950.1"/>
    <property type="molecule type" value="Genomic_DNA"/>
</dbReference>
<organism evidence="2 3">
    <name type="scientific">Wujia chipingensis</name>
    <dbReference type="NCBI Taxonomy" id="2763670"/>
    <lineage>
        <taxon>Bacteria</taxon>
        <taxon>Bacillati</taxon>
        <taxon>Bacillota</taxon>
        <taxon>Clostridia</taxon>
        <taxon>Lachnospirales</taxon>
        <taxon>Lachnospiraceae</taxon>
        <taxon>Wujia</taxon>
    </lineage>
</organism>
<protein>
    <submittedName>
        <fullName evidence="2">Uncharacterized protein</fullName>
    </submittedName>
</protein>
<evidence type="ECO:0000256" key="1">
    <source>
        <dbReference type="SAM" id="Phobius"/>
    </source>
</evidence>
<name>A0A7G9FQW8_9FIRM</name>
<feature type="transmembrane region" description="Helical" evidence="1">
    <location>
        <begin position="289"/>
        <end position="308"/>
    </location>
</feature>
<feature type="transmembrane region" description="Helical" evidence="1">
    <location>
        <begin position="132"/>
        <end position="151"/>
    </location>
</feature>
<gene>
    <name evidence="2" type="ORF">H9Q76_06670</name>
</gene>
<evidence type="ECO:0000313" key="2">
    <source>
        <dbReference type="EMBL" id="QNM00950.1"/>
    </source>
</evidence>
<feature type="transmembrane region" description="Helical" evidence="1">
    <location>
        <begin position="263"/>
        <end position="283"/>
    </location>
</feature>